<dbReference type="EMBL" id="QXGA01005451">
    <property type="protein sequence ID" value="KAE9067078.1"/>
    <property type="molecule type" value="Genomic_DNA"/>
</dbReference>
<dbReference type="SUPFAM" id="SSF51735">
    <property type="entry name" value="NAD(P)-binding Rossmann-fold domains"/>
    <property type="match status" value="1"/>
</dbReference>
<dbReference type="Proteomes" id="UP000476176">
    <property type="component" value="Unassembled WGS sequence"/>
</dbReference>
<dbReference type="Proteomes" id="UP000440367">
    <property type="component" value="Unassembled WGS sequence"/>
</dbReference>
<name>A0A6A3LW19_9STRA</name>
<dbReference type="Proteomes" id="UP000460718">
    <property type="component" value="Unassembled WGS sequence"/>
</dbReference>
<feature type="domain" description="Alcohol dehydrogenase-like C-terminal" evidence="1">
    <location>
        <begin position="16"/>
        <end position="90"/>
    </location>
</feature>
<dbReference type="Pfam" id="PF00107">
    <property type="entry name" value="ADH_zinc_N"/>
    <property type="match status" value="1"/>
</dbReference>
<dbReference type="EMBL" id="QXGF01004883">
    <property type="protein sequence ID" value="KAE8919206.1"/>
    <property type="molecule type" value="Genomic_DNA"/>
</dbReference>
<proteinExistence type="predicted"/>
<dbReference type="Gene3D" id="3.40.50.720">
    <property type="entry name" value="NAD(P)-binding Rossmann-like Domain"/>
    <property type="match status" value="1"/>
</dbReference>
<dbReference type="InterPro" id="IPR013149">
    <property type="entry name" value="ADH-like_C"/>
</dbReference>
<comment type="caution">
    <text evidence="3">The sequence shown here is derived from an EMBL/GenBank/DDBJ whole genome shotgun (WGS) entry which is preliminary data.</text>
</comment>
<dbReference type="EMBL" id="QXGE01005482">
    <property type="protein sequence ID" value="KAE9267380.1"/>
    <property type="molecule type" value="Genomic_DNA"/>
</dbReference>
<organism evidence="3 16">
    <name type="scientific">Phytophthora fragariae</name>
    <dbReference type="NCBI Taxonomy" id="53985"/>
    <lineage>
        <taxon>Eukaryota</taxon>
        <taxon>Sar</taxon>
        <taxon>Stramenopiles</taxon>
        <taxon>Oomycota</taxon>
        <taxon>Peronosporomycetes</taxon>
        <taxon>Peronosporales</taxon>
        <taxon>Peronosporaceae</taxon>
        <taxon>Phytophthora</taxon>
    </lineage>
</organism>
<dbReference type="Proteomes" id="UP000429523">
    <property type="component" value="Unassembled WGS sequence"/>
</dbReference>
<dbReference type="Proteomes" id="UP000440732">
    <property type="component" value="Unassembled WGS sequence"/>
</dbReference>
<evidence type="ECO:0000313" key="12">
    <source>
        <dbReference type="Proteomes" id="UP000437068"/>
    </source>
</evidence>
<dbReference type="EMBL" id="QXGB01005232">
    <property type="protein sequence ID" value="KAE9163643.1"/>
    <property type="molecule type" value="Genomic_DNA"/>
</dbReference>
<dbReference type="InterPro" id="IPR036291">
    <property type="entry name" value="NAD(P)-bd_dom_sf"/>
</dbReference>
<dbReference type="EMBL" id="QXFW01000210">
    <property type="protein sequence ID" value="KAE9020474.1"/>
    <property type="molecule type" value="Genomic_DNA"/>
</dbReference>
<evidence type="ECO:0000313" key="14">
    <source>
        <dbReference type="Proteomes" id="UP000440732"/>
    </source>
</evidence>
<evidence type="ECO:0000313" key="10">
    <source>
        <dbReference type="Proteomes" id="UP000429523"/>
    </source>
</evidence>
<dbReference type="EMBL" id="QXFZ01000248">
    <property type="protein sequence ID" value="KAE9124778.1"/>
    <property type="molecule type" value="Genomic_DNA"/>
</dbReference>
<dbReference type="InterPro" id="IPR052711">
    <property type="entry name" value="Zinc_ADH-like"/>
</dbReference>
<dbReference type="EMBL" id="QXGC01005248">
    <property type="protein sequence ID" value="KAE9165993.1"/>
    <property type="molecule type" value="Genomic_DNA"/>
</dbReference>
<evidence type="ECO:0000259" key="1">
    <source>
        <dbReference type="Pfam" id="PF00107"/>
    </source>
</evidence>
<reference evidence="16 17" key="1">
    <citation type="submission" date="2018-09" db="EMBL/GenBank/DDBJ databases">
        <title>Genomic investigation of the strawberry pathogen Phytophthora fragariae indicates pathogenicity is determined by transcriptional variation in three key races.</title>
        <authorList>
            <person name="Adams T.M."/>
            <person name="Armitage A.D."/>
            <person name="Sobczyk M.K."/>
            <person name="Bates H.J."/>
            <person name="Dunwell J.M."/>
            <person name="Nellist C.F."/>
            <person name="Harrison R.J."/>
        </authorList>
    </citation>
    <scope>NUCLEOTIDE SEQUENCE [LARGE SCALE GENOMIC DNA]</scope>
    <source>
        <strain evidence="9 12">A4</strain>
        <strain evidence="8 13">BC-1</strain>
        <strain evidence="7 17">BC-23</strain>
        <strain evidence="6 11">NOV-27</strain>
        <strain evidence="4 14">NOV-5</strain>
        <strain evidence="5 15">NOV-71</strain>
        <strain evidence="2 10">NOV-9</strain>
        <strain evidence="3 16">SCRP245</strain>
    </source>
</reference>
<dbReference type="AlphaFoldDB" id="A0A6A3LW19"/>
<evidence type="ECO:0000313" key="3">
    <source>
        <dbReference type="EMBL" id="KAE9020474.1"/>
    </source>
</evidence>
<evidence type="ECO:0000313" key="6">
    <source>
        <dbReference type="EMBL" id="KAE9163643.1"/>
    </source>
</evidence>
<sequence>MPLKAGQTVLFQGTGGVSSIGLQLAKAAGATTIITSSSDEKLKFVQDKLGADHVINYKTQPNWAVEANKITQGRGVDLFSRPAALKRSCRESKRSRSVVPSLLSPAKQEDMPDLTGPLLDKECIIRGIAVGSQELLRDLLGVVSEHNIQHKTFGFSRDEVLEA</sequence>
<dbReference type="PANTHER" id="PTHR45033">
    <property type="match status" value="1"/>
</dbReference>
<dbReference type="EMBL" id="QXGD01000019">
    <property type="protein sequence ID" value="KAE9257631.1"/>
    <property type="molecule type" value="Genomic_DNA"/>
</dbReference>
<evidence type="ECO:0000313" key="7">
    <source>
        <dbReference type="EMBL" id="KAE9165993.1"/>
    </source>
</evidence>
<evidence type="ECO:0000313" key="15">
    <source>
        <dbReference type="Proteomes" id="UP000441208"/>
    </source>
</evidence>
<evidence type="ECO:0000313" key="16">
    <source>
        <dbReference type="Proteomes" id="UP000460718"/>
    </source>
</evidence>
<protein>
    <recommendedName>
        <fullName evidence="1">Alcohol dehydrogenase-like C-terminal domain-containing protein</fullName>
    </recommendedName>
</protein>
<dbReference type="Proteomes" id="UP000433483">
    <property type="component" value="Unassembled WGS sequence"/>
</dbReference>
<dbReference type="OrthoDB" id="112796at2759"/>
<dbReference type="Gene3D" id="3.90.180.10">
    <property type="entry name" value="Medium-chain alcohol dehydrogenases, catalytic domain"/>
    <property type="match status" value="1"/>
</dbReference>
<dbReference type="PANTHER" id="PTHR45033:SF2">
    <property type="entry name" value="ZINC-TYPE ALCOHOL DEHYDROGENASE-LIKE PROTEIN C1773.06C"/>
    <property type="match status" value="1"/>
</dbReference>
<keyword evidence="11" id="KW-1185">Reference proteome</keyword>
<gene>
    <name evidence="9" type="ORF">PF001_g30103</name>
    <name evidence="8" type="ORF">PF002_g858</name>
    <name evidence="7" type="ORF">PF004_g29312</name>
    <name evidence="6" type="ORF">PF005_g30363</name>
    <name evidence="4" type="ORF">PF006_g30075</name>
    <name evidence="5" type="ORF">PF007_g6598</name>
    <name evidence="2" type="ORF">PF009_g30482</name>
    <name evidence="3" type="ORF">PF011_g5386</name>
</gene>
<dbReference type="Proteomes" id="UP000441208">
    <property type="component" value="Unassembled WGS sequence"/>
</dbReference>
<accession>A0A6A3LW19</accession>
<evidence type="ECO:0000313" key="17">
    <source>
        <dbReference type="Proteomes" id="UP000476176"/>
    </source>
</evidence>
<evidence type="ECO:0000313" key="9">
    <source>
        <dbReference type="EMBL" id="KAE9267380.1"/>
    </source>
</evidence>
<evidence type="ECO:0000313" key="13">
    <source>
        <dbReference type="Proteomes" id="UP000440367"/>
    </source>
</evidence>
<evidence type="ECO:0000313" key="11">
    <source>
        <dbReference type="Proteomes" id="UP000433483"/>
    </source>
</evidence>
<evidence type="ECO:0000313" key="2">
    <source>
        <dbReference type="EMBL" id="KAE8919206.1"/>
    </source>
</evidence>
<evidence type="ECO:0000313" key="4">
    <source>
        <dbReference type="EMBL" id="KAE9067078.1"/>
    </source>
</evidence>
<evidence type="ECO:0000313" key="5">
    <source>
        <dbReference type="EMBL" id="KAE9124778.1"/>
    </source>
</evidence>
<dbReference type="Proteomes" id="UP000437068">
    <property type="component" value="Unassembled WGS sequence"/>
</dbReference>
<evidence type="ECO:0000313" key="8">
    <source>
        <dbReference type="EMBL" id="KAE9257631.1"/>
    </source>
</evidence>